<gene>
    <name evidence="4" type="ORF">AW171_hschr21275</name>
</gene>
<dbReference type="EMBL" id="CP014242">
    <property type="protein sequence ID" value="AMD19444.1"/>
    <property type="molecule type" value="Genomic_DNA"/>
</dbReference>
<feature type="region of interest" description="Disordered" evidence="3">
    <location>
        <begin position="321"/>
        <end position="341"/>
    </location>
</feature>
<dbReference type="PANTHER" id="PTHR18962">
    <property type="entry name" value="COILED-COIL DOMAIN-CONTAINING PROTEIN 39"/>
    <property type="match status" value="1"/>
</dbReference>
<evidence type="ECO:0000256" key="2">
    <source>
        <dbReference type="SAM" id="Coils"/>
    </source>
</evidence>
<dbReference type="InterPro" id="IPR033290">
    <property type="entry name" value="CCDC39"/>
</dbReference>
<dbReference type="Pfam" id="PF11778">
    <property type="entry name" value="SID"/>
    <property type="match status" value="1"/>
</dbReference>
<protein>
    <submittedName>
        <fullName evidence="4">HBR543Wp</fullName>
    </submittedName>
</protein>
<accession>A0A120K1J0</accession>
<evidence type="ECO:0000256" key="1">
    <source>
        <dbReference type="ARBA" id="ARBA00023054"/>
    </source>
</evidence>
<evidence type="ECO:0000313" key="4">
    <source>
        <dbReference type="EMBL" id="AMD19444.1"/>
    </source>
</evidence>
<dbReference type="Gene3D" id="1.10.287.510">
    <property type="entry name" value="Helix hairpin bin"/>
    <property type="match status" value="1"/>
</dbReference>
<dbReference type="GeneID" id="28721745"/>
<dbReference type="InterPro" id="IPR021750">
    <property type="entry name" value="Sid4-like"/>
</dbReference>
<dbReference type="AlphaFoldDB" id="A0A120K1J0"/>
<dbReference type="PANTHER" id="PTHR18962:SF0">
    <property type="entry name" value="COILED-COIL DOMAIN-CONTAINING PROTEIN 39"/>
    <property type="match status" value="1"/>
</dbReference>
<feature type="coiled-coil region" evidence="2">
    <location>
        <begin position="608"/>
        <end position="713"/>
    </location>
</feature>
<dbReference type="OrthoDB" id="5376259at2759"/>
<keyword evidence="1 2" id="KW-0175">Coiled coil</keyword>
<sequence>MFGIGNGLNDMDGAGSIKLNMSEEKFDYTESEFDENDDSTVSEGKIKLDRSFNFRGFMNRLNGKHKALELAGQLDSKRGVSEGIEVSASTDGPKEYSENEEKALQLPMWNGQAGIRQGQHGHKANMETSTPMKQSTKGDLVVQSTPLAKPGALNRTQPKDILREKLIENHNRKVSVNSVNSGHTQRDIMQETRDLREEMSKLQEELAASENHQLEKDGEISQLNRKLNDKESQILELKKQLESKNSELMTFEQKSATAAESIVALTERNKQKDAKIKSLEQSLENSVVDTEAEVTNLNKVLEQVTLEYKKYKIETKLRLDESESTLRKAEERSKELQEKLESKSLELSEMNSKLSEMNTKLSEMNNRLSEMTNKLTSRETEISNLQAFLNESNTRSNTLQSDKEALTTEVQNQKEKLTSTIAEMQSLKDTLEKLNDEKNTDITTIKDELEQNWKQKADMLKESEKECRELKSTLADKTKELSSATSQLKKITSERDSVKKFIEQLKCFDIPIGSLAMEQYKKSPKHPSINLLLKEKQDILRFYLKSDEEAINKLNSEIDALKTSNDDLRAELELKLKSTAEKYGSTEASMKREILSLQSDLKERTGVIDKLQSTVDMLQKDAAALIREKEESVNRNAELAQQISKLQESQLQEDHEKFVELCDKNQELIQKCSDLTEKIHEVEVKLHTAESKAESLQNELNSKESIITEKQQLITELQLTQTQIQKSLEKLKGNPADMISFDSAQKTYHNLDRKTYNHLMVDQVNHLDLVQLQNIVKNIILLLETPFSKLSKKMPLVSIYLRYEKSLCFHFANMLHYHVYHEPIDIKKFTNDAYSQYLERHDFSKIRHPLELCLEKLYEEVRSRLKY</sequence>
<evidence type="ECO:0000313" key="5">
    <source>
        <dbReference type="Proteomes" id="UP000243052"/>
    </source>
</evidence>
<evidence type="ECO:0000256" key="3">
    <source>
        <dbReference type="SAM" id="MobiDB-lite"/>
    </source>
</evidence>
<dbReference type="STRING" id="45286.A0A120K1J0"/>
<dbReference type="Proteomes" id="UP000243052">
    <property type="component" value="Chromosome ii"/>
</dbReference>
<name>A0A120K1J0_9SACH</name>
<keyword evidence="5" id="KW-1185">Reference proteome</keyword>
<feature type="coiled-coil region" evidence="2">
    <location>
        <begin position="544"/>
        <end position="571"/>
    </location>
</feature>
<reference evidence="4 5" key="1">
    <citation type="submission" date="2016-01" db="EMBL/GenBank/DDBJ databases">
        <title>Genome sequence of the yeast Holleya sinecauda.</title>
        <authorList>
            <person name="Dietrich F.S."/>
        </authorList>
    </citation>
    <scope>NUCLEOTIDE SEQUENCE [LARGE SCALE GENOMIC DNA]</scope>
    <source>
        <strain evidence="4 5">ATCC 58844</strain>
    </source>
</reference>
<proteinExistence type="predicted"/>
<dbReference type="RefSeq" id="XP_017986440.1">
    <property type="nucleotide sequence ID" value="XM_018130951.1"/>
</dbReference>
<organism evidence="4 5">
    <name type="scientific">Eremothecium sinecaudum</name>
    <dbReference type="NCBI Taxonomy" id="45286"/>
    <lineage>
        <taxon>Eukaryota</taxon>
        <taxon>Fungi</taxon>
        <taxon>Dikarya</taxon>
        <taxon>Ascomycota</taxon>
        <taxon>Saccharomycotina</taxon>
        <taxon>Saccharomycetes</taxon>
        <taxon>Saccharomycetales</taxon>
        <taxon>Saccharomycetaceae</taxon>
        <taxon>Eremothecium</taxon>
    </lineage>
</organism>